<name>A0A0N0GYW6_9ACTN</name>
<dbReference type="EMBL" id="LGKG01000141">
    <property type="protein sequence ID" value="KPC62249.1"/>
    <property type="molecule type" value="Genomic_DNA"/>
</dbReference>
<keyword evidence="1" id="KW-0472">Membrane</keyword>
<dbReference type="PATRIC" id="fig|66876.3.peg.4613"/>
<proteinExistence type="predicted"/>
<evidence type="ECO:0000313" key="3">
    <source>
        <dbReference type="Proteomes" id="UP000037982"/>
    </source>
</evidence>
<feature type="transmembrane region" description="Helical" evidence="1">
    <location>
        <begin position="52"/>
        <end position="78"/>
    </location>
</feature>
<feature type="transmembrane region" description="Helical" evidence="1">
    <location>
        <begin position="98"/>
        <end position="120"/>
    </location>
</feature>
<dbReference type="RefSeq" id="WP_053925136.1">
    <property type="nucleotide sequence ID" value="NZ_LGKG01000141.1"/>
</dbReference>
<accession>A0A0N0GYW6</accession>
<dbReference type="Proteomes" id="UP000037982">
    <property type="component" value="Unassembled WGS sequence"/>
</dbReference>
<feature type="transmembrane region" description="Helical" evidence="1">
    <location>
        <begin position="132"/>
        <end position="153"/>
    </location>
</feature>
<keyword evidence="1" id="KW-0812">Transmembrane</keyword>
<gene>
    <name evidence="2" type="ORF">ADL29_21055</name>
</gene>
<protein>
    <submittedName>
        <fullName evidence="2">Uncharacterized protein</fullName>
    </submittedName>
</protein>
<keyword evidence="3" id="KW-1185">Reference proteome</keyword>
<comment type="caution">
    <text evidence="2">The sequence shown here is derived from an EMBL/GenBank/DDBJ whole genome shotgun (WGS) entry which is preliminary data.</text>
</comment>
<keyword evidence="1" id="KW-1133">Transmembrane helix</keyword>
<dbReference type="AlphaFoldDB" id="A0A0N0GYW6"/>
<evidence type="ECO:0000256" key="1">
    <source>
        <dbReference type="SAM" id="Phobius"/>
    </source>
</evidence>
<feature type="transmembrane region" description="Helical" evidence="1">
    <location>
        <begin position="12"/>
        <end position="40"/>
    </location>
</feature>
<evidence type="ECO:0000313" key="2">
    <source>
        <dbReference type="EMBL" id="KPC62249.1"/>
    </source>
</evidence>
<sequence length="298" mass="30385">MSMTRSGTAGGVFWSWPAVAVSMAALLGEALVAGAAVTMYGFTQEGADGSPLLMAVVLPLALLLGVVPGFVVTVTLVLPTLWLARWAIRAGGLPGRYAWWWTVCATPFSAAGATLVYGAILALLDRGLAPPMAYLVLWLALTAVAVPAALLAGHAARGSGARRSALLTVTVVGGGVAAAVGAALLVVGAVATGLLGEAEPPNLTRSAVVGVWEDGSGGTLRLRGDGTASASRVGEPGERCDGTGHWSLQEPLPDSGQTVRVSGDCAGQWNIGGTQDQPVLSYDLDDPDTGIRYELTRR</sequence>
<feature type="transmembrane region" description="Helical" evidence="1">
    <location>
        <begin position="165"/>
        <end position="195"/>
    </location>
</feature>
<reference evidence="3" key="1">
    <citation type="submission" date="2015-07" db="EMBL/GenBank/DDBJ databases">
        <authorList>
            <person name="Ju K.-S."/>
            <person name="Doroghazi J.R."/>
            <person name="Metcalf W.W."/>
        </authorList>
    </citation>
    <scope>NUCLEOTIDE SEQUENCE [LARGE SCALE GENOMIC DNA]</scope>
    <source>
        <strain evidence="3">NRRL ISP-5002</strain>
    </source>
</reference>
<organism evidence="2 3">
    <name type="scientific">Streptomyces chattanoogensis</name>
    <dbReference type="NCBI Taxonomy" id="66876"/>
    <lineage>
        <taxon>Bacteria</taxon>
        <taxon>Bacillati</taxon>
        <taxon>Actinomycetota</taxon>
        <taxon>Actinomycetes</taxon>
        <taxon>Kitasatosporales</taxon>
        <taxon>Streptomycetaceae</taxon>
        <taxon>Streptomyces</taxon>
    </lineage>
</organism>